<dbReference type="EMBL" id="MU157824">
    <property type="protein sequence ID" value="KAF9535533.1"/>
    <property type="molecule type" value="Genomic_DNA"/>
</dbReference>
<name>A0A9P6JWV6_9AGAR</name>
<organism evidence="1 2">
    <name type="scientific">Crepidotus variabilis</name>
    <dbReference type="NCBI Taxonomy" id="179855"/>
    <lineage>
        <taxon>Eukaryota</taxon>
        <taxon>Fungi</taxon>
        <taxon>Dikarya</taxon>
        <taxon>Basidiomycota</taxon>
        <taxon>Agaricomycotina</taxon>
        <taxon>Agaricomycetes</taxon>
        <taxon>Agaricomycetidae</taxon>
        <taxon>Agaricales</taxon>
        <taxon>Agaricineae</taxon>
        <taxon>Crepidotaceae</taxon>
        <taxon>Crepidotus</taxon>
    </lineage>
</organism>
<keyword evidence="2" id="KW-1185">Reference proteome</keyword>
<dbReference type="Proteomes" id="UP000807306">
    <property type="component" value="Unassembled WGS sequence"/>
</dbReference>
<proteinExistence type="predicted"/>
<sequence>MSWCSSPVLRTEHPLFIDRLDLGVSGSAGPLQFRDKNPTLALVIHLASQYHSIIRKTTIPCTQTSSL</sequence>
<reference evidence="1" key="1">
    <citation type="submission" date="2020-11" db="EMBL/GenBank/DDBJ databases">
        <authorList>
            <consortium name="DOE Joint Genome Institute"/>
            <person name="Ahrendt S."/>
            <person name="Riley R."/>
            <person name="Andreopoulos W."/>
            <person name="Labutti K."/>
            <person name="Pangilinan J."/>
            <person name="Ruiz-Duenas F.J."/>
            <person name="Barrasa J.M."/>
            <person name="Sanchez-Garcia M."/>
            <person name="Camarero S."/>
            <person name="Miyauchi S."/>
            <person name="Serrano A."/>
            <person name="Linde D."/>
            <person name="Babiker R."/>
            <person name="Drula E."/>
            <person name="Ayuso-Fernandez I."/>
            <person name="Pacheco R."/>
            <person name="Padilla G."/>
            <person name="Ferreira P."/>
            <person name="Barriuso J."/>
            <person name="Kellner H."/>
            <person name="Castanera R."/>
            <person name="Alfaro M."/>
            <person name="Ramirez L."/>
            <person name="Pisabarro A.G."/>
            <person name="Kuo A."/>
            <person name="Tritt A."/>
            <person name="Lipzen A."/>
            <person name="He G."/>
            <person name="Yan M."/>
            <person name="Ng V."/>
            <person name="Cullen D."/>
            <person name="Martin F."/>
            <person name="Rosso M.-N."/>
            <person name="Henrissat B."/>
            <person name="Hibbett D."/>
            <person name="Martinez A.T."/>
            <person name="Grigoriev I.V."/>
        </authorList>
    </citation>
    <scope>NUCLEOTIDE SEQUENCE</scope>
    <source>
        <strain evidence="1">CBS 506.95</strain>
    </source>
</reference>
<evidence type="ECO:0000313" key="2">
    <source>
        <dbReference type="Proteomes" id="UP000807306"/>
    </source>
</evidence>
<comment type="caution">
    <text evidence="1">The sequence shown here is derived from an EMBL/GenBank/DDBJ whole genome shotgun (WGS) entry which is preliminary data.</text>
</comment>
<evidence type="ECO:0000313" key="1">
    <source>
        <dbReference type="EMBL" id="KAF9535533.1"/>
    </source>
</evidence>
<gene>
    <name evidence="1" type="ORF">CPB83DRAFT_841932</name>
</gene>
<accession>A0A9P6JWV6</accession>
<dbReference type="AlphaFoldDB" id="A0A9P6JWV6"/>
<protein>
    <submittedName>
        <fullName evidence="1">Uncharacterized protein</fullName>
    </submittedName>
</protein>